<dbReference type="EMBL" id="BGZK01000432">
    <property type="protein sequence ID" value="GBP43254.1"/>
    <property type="molecule type" value="Genomic_DNA"/>
</dbReference>
<feature type="compositionally biased region" description="Basic residues" evidence="1">
    <location>
        <begin position="81"/>
        <end position="90"/>
    </location>
</feature>
<feature type="region of interest" description="Disordered" evidence="1">
    <location>
        <begin position="60"/>
        <end position="108"/>
    </location>
</feature>
<proteinExistence type="predicted"/>
<feature type="compositionally biased region" description="Pro residues" evidence="1">
    <location>
        <begin position="18"/>
        <end position="30"/>
    </location>
</feature>
<gene>
    <name evidence="2" type="ORF">EVAR_39312_1</name>
</gene>
<protein>
    <submittedName>
        <fullName evidence="2">Uncharacterized protein</fullName>
    </submittedName>
</protein>
<dbReference type="AlphaFoldDB" id="A0A4C1VZ97"/>
<keyword evidence="3" id="KW-1185">Reference proteome</keyword>
<name>A0A4C1VZ97_EUMVA</name>
<organism evidence="2 3">
    <name type="scientific">Eumeta variegata</name>
    <name type="common">Bagworm moth</name>
    <name type="synonym">Eumeta japonica</name>
    <dbReference type="NCBI Taxonomy" id="151549"/>
    <lineage>
        <taxon>Eukaryota</taxon>
        <taxon>Metazoa</taxon>
        <taxon>Ecdysozoa</taxon>
        <taxon>Arthropoda</taxon>
        <taxon>Hexapoda</taxon>
        <taxon>Insecta</taxon>
        <taxon>Pterygota</taxon>
        <taxon>Neoptera</taxon>
        <taxon>Endopterygota</taxon>
        <taxon>Lepidoptera</taxon>
        <taxon>Glossata</taxon>
        <taxon>Ditrysia</taxon>
        <taxon>Tineoidea</taxon>
        <taxon>Psychidae</taxon>
        <taxon>Oiketicinae</taxon>
        <taxon>Eumeta</taxon>
    </lineage>
</organism>
<reference evidence="2 3" key="1">
    <citation type="journal article" date="2019" name="Commun. Biol.">
        <title>The bagworm genome reveals a unique fibroin gene that provides high tensile strength.</title>
        <authorList>
            <person name="Kono N."/>
            <person name="Nakamura H."/>
            <person name="Ohtoshi R."/>
            <person name="Tomita M."/>
            <person name="Numata K."/>
            <person name="Arakawa K."/>
        </authorList>
    </citation>
    <scope>NUCLEOTIDE SEQUENCE [LARGE SCALE GENOMIC DNA]</scope>
</reference>
<evidence type="ECO:0000256" key="1">
    <source>
        <dbReference type="SAM" id="MobiDB-lite"/>
    </source>
</evidence>
<comment type="caution">
    <text evidence="2">The sequence shown here is derived from an EMBL/GenBank/DDBJ whole genome shotgun (WGS) entry which is preliminary data.</text>
</comment>
<dbReference type="Proteomes" id="UP000299102">
    <property type="component" value="Unassembled WGS sequence"/>
</dbReference>
<evidence type="ECO:0000313" key="3">
    <source>
        <dbReference type="Proteomes" id="UP000299102"/>
    </source>
</evidence>
<sequence length="149" mass="16582">MVAVIEFQLDFSRRPSSGPAPAPPPHPPAPSGQSLLPLASSGLARTTRIPVTKILCESPPQQWADSNLSRRRQQKLPPVSKSRRKRRKKTHTDPVARDPPTTAPGRRLCRALSVPDTSSLAGALYRWRLSTRRVCDPRRHLSLVPPRPR</sequence>
<evidence type="ECO:0000313" key="2">
    <source>
        <dbReference type="EMBL" id="GBP43254.1"/>
    </source>
</evidence>
<accession>A0A4C1VZ97</accession>
<feature type="region of interest" description="Disordered" evidence="1">
    <location>
        <begin position="9"/>
        <end position="43"/>
    </location>
</feature>